<evidence type="ECO:0000313" key="3">
    <source>
        <dbReference type="Proteomes" id="UP000076154"/>
    </source>
</evidence>
<organism evidence="2 3">
    <name type="scientific">Hypsizygus marmoreus</name>
    <name type="common">White beech mushroom</name>
    <name type="synonym">Agaricus marmoreus</name>
    <dbReference type="NCBI Taxonomy" id="39966"/>
    <lineage>
        <taxon>Eukaryota</taxon>
        <taxon>Fungi</taxon>
        <taxon>Dikarya</taxon>
        <taxon>Basidiomycota</taxon>
        <taxon>Agaricomycotina</taxon>
        <taxon>Agaricomycetes</taxon>
        <taxon>Agaricomycetidae</taxon>
        <taxon>Agaricales</taxon>
        <taxon>Tricholomatineae</taxon>
        <taxon>Lyophyllaceae</taxon>
        <taxon>Hypsizygus</taxon>
    </lineage>
</organism>
<comment type="caution">
    <text evidence="2">The sequence shown here is derived from an EMBL/GenBank/DDBJ whole genome shotgun (WGS) entry which is preliminary data.</text>
</comment>
<feature type="region of interest" description="Disordered" evidence="1">
    <location>
        <begin position="125"/>
        <end position="151"/>
    </location>
</feature>
<dbReference type="Proteomes" id="UP000076154">
    <property type="component" value="Unassembled WGS sequence"/>
</dbReference>
<keyword evidence="3" id="KW-1185">Reference proteome</keyword>
<dbReference type="STRING" id="39966.A0A369JTD1"/>
<gene>
    <name evidence="2" type="ORF">Hypma_007541</name>
</gene>
<sequence length="188" mass="21295">MPLSKSRPYPIVGNNLRESPISSSTRSRSIFSRRSRSDSPTPSSSHRLKSNRPRRGFFRSRNSSDSSVDSPEHRRGGGYFHLGNGNAPCHDSDPIMLAARQKVTDAEEAEKEADKALIRAREMVKEARKRGKIPKQEMNSARRAKQAEAKLVRKSARGHWSTWVKQKIFFIDRAIYSSIPQFFPPGCI</sequence>
<evidence type="ECO:0000256" key="1">
    <source>
        <dbReference type="SAM" id="MobiDB-lite"/>
    </source>
</evidence>
<reference evidence="2" key="1">
    <citation type="submission" date="2018-04" db="EMBL/GenBank/DDBJ databases">
        <title>Whole genome sequencing of Hypsizygus marmoreus.</title>
        <authorList>
            <person name="Choi I.-G."/>
            <person name="Min B."/>
            <person name="Kim J.-G."/>
            <person name="Kim S."/>
            <person name="Oh Y.-L."/>
            <person name="Kong W.-S."/>
            <person name="Park H."/>
            <person name="Jeong J."/>
            <person name="Song E.-S."/>
        </authorList>
    </citation>
    <scope>NUCLEOTIDE SEQUENCE [LARGE SCALE GENOMIC DNA]</scope>
    <source>
        <strain evidence="2">51987-8</strain>
    </source>
</reference>
<dbReference type="InParanoid" id="A0A369JTD1"/>
<evidence type="ECO:0000313" key="2">
    <source>
        <dbReference type="EMBL" id="RDB25028.1"/>
    </source>
</evidence>
<dbReference type="EMBL" id="LUEZ02000041">
    <property type="protein sequence ID" value="RDB25028.1"/>
    <property type="molecule type" value="Genomic_DNA"/>
</dbReference>
<feature type="region of interest" description="Disordered" evidence="1">
    <location>
        <begin position="1"/>
        <end position="81"/>
    </location>
</feature>
<feature type="compositionally biased region" description="Low complexity" evidence="1">
    <location>
        <begin position="17"/>
        <end position="45"/>
    </location>
</feature>
<proteinExistence type="predicted"/>
<dbReference type="OrthoDB" id="3211582at2759"/>
<protein>
    <submittedName>
        <fullName evidence="2">Uncharacterized protein</fullName>
    </submittedName>
</protein>
<dbReference type="AlphaFoldDB" id="A0A369JTD1"/>
<name>A0A369JTD1_HYPMA</name>
<feature type="compositionally biased region" description="Low complexity" evidence="1">
    <location>
        <begin position="59"/>
        <end position="69"/>
    </location>
</feature>
<accession>A0A369JTD1</accession>
<feature type="compositionally biased region" description="Basic residues" evidence="1">
    <location>
        <begin position="46"/>
        <end position="58"/>
    </location>
</feature>